<gene>
    <name evidence="4" type="ORF">AWB74_05923</name>
</gene>
<comment type="pathway">
    <text evidence="1">Biopolymer metabolism; poly-(R)-3-hydroxybutanoate biosynthesis.</text>
</comment>
<reference evidence="4" key="1">
    <citation type="submission" date="2016-01" db="EMBL/GenBank/DDBJ databases">
        <authorList>
            <person name="Peeters C."/>
        </authorList>
    </citation>
    <scope>NUCLEOTIDE SEQUENCE [LARGE SCALE GENOMIC DNA]</scope>
    <source>
        <strain evidence="4">LMG 29317</strain>
    </source>
</reference>
<dbReference type="InterPro" id="IPR010123">
    <property type="entry name" value="PHA_synth_III_E"/>
</dbReference>
<dbReference type="EMBL" id="FCOM02000037">
    <property type="protein sequence ID" value="SAL81343.1"/>
    <property type="molecule type" value="Genomic_DNA"/>
</dbReference>
<comment type="caution">
    <text evidence="4">The sequence shown here is derived from an EMBL/GenBank/DDBJ whole genome shotgun (WGS) entry which is preliminary data.</text>
</comment>
<dbReference type="GO" id="GO:0042619">
    <property type="term" value="P:poly-hydroxybutyrate biosynthetic process"/>
    <property type="evidence" value="ECO:0007669"/>
    <property type="project" value="UniProtKB-KW"/>
</dbReference>
<keyword evidence="3" id="KW-0583">PHB biosynthesis</keyword>
<evidence type="ECO:0000256" key="3">
    <source>
        <dbReference type="ARBA" id="ARBA00022752"/>
    </source>
</evidence>
<dbReference type="UniPathway" id="UPA00917"/>
<proteinExistence type="predicted"/>
<dbReference type="RefSeq" id="WP_061150198.1">
    <property type="nucleotide sequence ID" value="NZ_FCOM02000037.1"/>
</dbReference>
<organism evidence="4 5">
    <name type="scientific">Caballeronia arvi</name>
    <dbReference type="NCBI Taxonomy" id="1777135"/>
    <lineage>
        <taxon>Bacteria</taxon>
        <taxon>Pseudomonadati</taxon>
        <taxon>Pseudomonadota</taxon>
        <taxon>Betaproteobacteria</taxon>
        <taxon>Burkholderiales</taxon>
        <taxon>Burkholderiaceae</taxon>
        <taxon>Caballeronia</taxon>
    </lineage>
</organism>
<keyword evidence="5" id="KW-1185">Reference proteome</keyword>
<protein>
    <recommendedName>
        <fullName evidence="2">Poly(3-hydroxyalkanoate) polymerase subunit PhaE</fullName>
    </recommendedName>
</protein>
<evidence type="ECO:0000256" key="1">
    <source>
        <dbReference type="ARBA" id="ARBA00004683"/>
    </source>
</evidence>
<evidence type="ECO:0000256" key="2">
    <source>
        <dbReference type="ARBA" id="ARBA00019066"/>
    </source>
</evidence>
<dbReference type="Pfam" id="PF09712">
    <property type="entry name" value="PHA_synth_III_E"/>
    <property type="match status" value="1"/>
</dbReference>
<sequence>MSQANGSWADGWNTLQQTFFKSMFPSPSGASSDGSPQETTQFMQAQFADLTETWKASIEKWAAFAKDGVDPEAWTPTALREMFSPARWGANGTGAFDVALQHVIEGPKYATLYDLDKKLVELQHALRKRDEAVLAYQAIVQRAWNTAFERFMKTLATSEGATPNTWRGVTDRWLKIANETLIEAYRSEEFVKAQSVMLRTASEYRLQEREIAESWCEAYHIPTRTEVDEVHRTVTELRRQVRSLQRQIPIHA</sequence>
<name>A0A158KKS4_9BURK</name>
<dbReference type="Proteomes" id="UP000055019">
    <property type="component" value="Unassembled WGS sequence"/>
</dbReference>
<dbReference type="AlphaFoldDB" id="A0A158KKS4"/>
<evidence type="ECO:0000313" key="5">
    <source>
        <dbReference type="Proteomes" id="UP000055019"/>
    </source>
</evidence>
<dbReference type="OrthoDB" id="9126222at2"/>
<accession>A0A158KKS4</accession>
<evidence type="ECO:0000313" key="4">
    <source>
        <dbReference type="EMBL" id="SAL81343.1"/>
    </source>
</evidence>